<proteinExistence type="predicted"/>
<dbReference type="EMBL" id="JABSTQ010011501">
    <property type="protein sequence ID" value="KAG0410661.1"/>
    <property type="molecule type" value="Genomic_DNA"/>
</dbReference>
<gene>
    <name evidence="1" type="ORF">HPB47_012217</name>
</gene>
<name>A0AC60NU35_IXOPE</name>
<protein>
    <submittedName>
        <fullName evidence="1">Uncharacterized protein</fullName>
    </submittedName>
</protein>
<sequence>MATRHFAPSNVCHSLPAKPTKQTSFDGRERRKQTTSSLRTDHVTCSDRRRVAEQWNNPLRSWNFWNASSDVIEKATNGGFEFGLTALPTRLGSSSARHASTVLSKYFPFIDSPDDESQPTLDVAGFFNQQFESPDTLHQLVKSCLQDPTFPHFVQQVEAVLNQTLDEPS</sequence>
<evidence type="ECO:0000313" key="2">
    <source>
        <dbReference type="Proteomes" id="UP000805193"/>
    </source>
</evidence>
<keyword evidence="2" id="KW-1185">Reference proteome</keyword>
<reference evidence="1 2" key="1">
    <citation type="journal article" date="2020" name="Cell">
        <title>Large-Scale Comparative Analyses of Tick Genomes Elucidate Their Genetic Diversity and Vector Capacities.</title>
        <authorList>
            <consortium name="Tick Genome and Microbiome Consortium (TIGMIC)"/>
            <person name="Jia N."/>
            <person name="Wang J."/>
            <person name="Shi W."/>
            <person name="Du L."/>
            <person name="Sun Y."/>
            <person name="Zhan W."/>
            <person name="Jiang J.F."/>
            <person name="Wang Q."/>
            <person name="Zhang B."/>
            <person name="Ji P."/>
            <person name="Bell-Sakyi L."/>
            <person name="Cui X.M."/>
            <person name="Yuan T.T."/>
            <person name="Jiang B.G."/>
            <person name="Yang W.F."/>
            <person name="Lam T.T."/>
            <person name="Chang Q.C."/>
            <person name="Ding S.J."/>
            <person name="Wang X.J."/>
            <person name="Zhu J.G."/>
            <person name="Ruan X.D."/>
            <person name="Zhao L."/>
            <person name="Wei J.T."/>
            <person name="Ye R.Z."/>
            <person name="Que T.C."/>
            <person name="Du C.H."/>
            <person name="Zhou Y.H."/>
            <person name="Cheng J.X."/>
            <person name="Dai P.F."/>
            <person name="Guo W.B."/>
            <person name="Han X.H."/>
            <person name="Huang E.J."/>
            <person name="Li L.F."/>
            <person name="Wei W."/>
            <person name="Gao Y.C."/>
            <person name="Liu J.Z."/>
            <person name="Shao H.Z."/>
            <person name="Wang X."/>
            <person name="Wang C.C."/>
            <person name="Yang T.C."/>
            <person name="Huo Q.B."/>
            <person name="Li W."/>
            <person name="Chen H.Y."/>
            <person name="Chen S.E."/>
            <person name="Zhou L.G."/>
            <person name="Ni X.B."/>
            <person name="Tian J.H."/>
            <person name="Sheng Y."/>
            <person name="Liu T."/>
            <person name="Pan Y.S."/>
            <person name="Xia L.Y."/>
            <person name="Li J."/>
            <person name="Zhao F."/>
            <person name="Cao W.C."/>
        </authorList>
    </citation>
    <scope>NUCLEOTIDE SEQUENCE [LARGE SCALE GENOMIC DNA]</scope>
    <source>
        <strain evidence="1">Iper-2018</strain>
    </source>
</reference>
<accession>A0AC60NU35</accession>
<comment type="caution">
    <text evidence="1">The sequence shown here is derived from an EMBL/GenBank/DDBJ whole genome shotgun (WGS) entry which is preliminary data.</text>
</comment>
<dbReference type="Proteomes" id="UP000805193">
    <property type="component" value="Unassembled WGS sequence"/>
</dbReference>
<organism evidence="1 2">
    <name type="scientific">Ixodes persulcatus</name>
    <name type="common">Taiga tick</name>
    <dbReference type="NCBI Taxonomy" id="34615"/>
    <lineage>
        <taxon>Eukaryota</taxon>
        <taxon>Metazoa</taxon>
        <taxon>Ecdysozoa</taxon>
        <taxon>Arthropoda</taxon>
        <taxon>Chelicerata</taxon>
        <taxon>Arachnida</taxon>
        <taxon>Acari</taxon>
        <taxon>Parasitiformes</taxon>
        <taxon>Ixodida</taxon>
        <taxon>Ixodoidea</taxon>
        <taxon>Ixodidae</taxon>
        <taxon>Ixodinae</taxon>
        <taxon>Ixodes</taxon>
    </lineage>
</organism>
<evidence type="ECO:0000313" key="1">
    <source>
        <dbReference type="EMBL" id="KAG0410661.1"/>
    </source>
</evidence>